<gene>
    <name evidence="4" type="ORF">KFL_003120020</name>
</gene>
<evidence type="ECO:0000256" key="1">
    <source>
        <dbReference type="SAM" id="MobiDB-lite"/>
    </source>
</evidence>
<dbReference type="InterPro" id="IPR027417">
    <property type="entry name" value="P-loop_NTPase"/>
</dbReference>
<proteinExistence type="predicted"/>
<dbReference type="GO" id="GO:0003688">
    <property type="term" value="F:DNA replication origin binding"/>
    <property type="evidence" value="ECO:0007669"/>
    <property type="project" value="InterPro"/>
</dbReference>
<feature type="compositionally biased region" description="Low complexity" evidence="1">
    <location>
        <begin position="41"/>
        <end position="53"/>
    </location>
</feature>
<feature type="region of interest" description="Disordered" evidence="1">
    <location>
        <begin position="1"/>
        <end position="91"/>
    </location>
</feature>
<dbReference type="InterPro" id="IPR003450">
    <property type="entry name" value="Replication_origin-bd"/>
</dbReference>
<dbReference type="SUPFAM" id="SSF52540">
    <property type="entry name" value="P-loop containing nucleoside triphosphate hydrolases"/>
    <property type="match status" value="1"/>
</dbReference>
<dbReference type="InterPro" id="IPR056443">
    <property type="entry name" value="AEP_C962R"/>
</dbReference>
<sequence>MFLSRSSDGSMPLLEGRTFQITPGAGAVERRRGVKRKSTNDDCAAGGSSGSDANSDKRGENVQLSDNGSVRTEEVESAGSLREFVDDGSVRGGEGAIAHAAIEQERVAASADARVPQGRASDGSLSPDEHGDSVQPADNEEERSSESQTTGSLADFRHDAGTPREDATFYAAFENERAAALDSCDPLPQLWFSKKEAAVGHQRANRHALIASCDLSASGGYKKFSSFVNAGAFVSYLKKLRAEGVDLNLYECADAETASKFYVDVDYATAERSDEDFRERFEHCEIVLRGFLERVLLVPPKAITFQVATAHGKRKDGGYKYSAHVCRQGFYLKDSSVRRELKRAVIFFLEKPPQQLRRNCEFLFFREFKEGVSIEKCLIDTAVYSSFQNWRTLYSEKKGSGRPLEPAVGSSPDIADHLIGFHDPAVRAAALELDGDLLATYNQRAEPLPCVSRGPARNPVRGLRETFVERGGAVYPLTGVEKDRLLRRYQKDHPGAWILRAEAMGEGVFTVHFGVPAPYCWIAGRAHSSPGNACGYLVYRRNTPSKAFYRCHSRSCSGVAVDGSGRRLQRVLQLDAECIESWTSDYEIVGRMRGYPIPNLRRDAEPQTTLVMANMGAGKSKELFHGLLPRLPSEASVCLIAPNIALARKYHEETRKEGLDYVCYLDENGGKITARRVVVCINSIARVLPRFDVVVMDEVNFTLTNMASTVMKDKKLVFLALEGIVAGAKAAFLSDAHLNCPRVVEWIQTLRHASRFYTIRNRGVWPSKRKAFISPMPGPLVGRGQPKATFSLVVEGILDLVASGKTVMVPATSKTVVELLETAFEARFLEKKLIAFHVIADCLAFTVPTIGPGVSIEKKGSYDLVVGVAVNSDNHPDAQVLMQQIQRARDAGDIQIFYSELPSRRRVPHPDTKEEVFRMLESSDRELADLMQGVSVDHVDMLRGAPGERAIYDRSSATCNLRERLAGANVVDIYLTSV</sequence>
<evidence type="ECO:0000259" key="3">
    <source>
        <dbReference type="Pfam" id="PF23162"/>
    </source>
</evidence>
<dbReference type="OrthoDB" id="2120701at2759"/>
<organism evidence="4 5">
    <name type="scientific">Klebsormidium nitens</name>
    <name type="common">Green alga</name>
    <name type="synonym">Ulothrix nitens</name>
    <dbReference type="NCBI Taxonomy" id="105231"/>
    <lineage>
        <taxon>Eukaryota</taxon>
        <taxon>Viridiplantae</taxon>
        <taxon>Streptophyta</taxon>
        <taxon>Klebsormidiophyceae</taxon>
        <taxon>Klebsormidiales</taxon>
        <taxon>Klebsormidiaceae</taxon>
        <taxon>Klebsormidium</taxon>
    </lineage>
</organism>
<reference evidence="4 5" key="1">
    <citation type="journal article" date="2014" name="Nat. Commun.">
        <title>Klebsormidium flaccidum genome reveals primary factors for plant terrestrial adaptation.</title>
        <authorList>
            <person name="Hori K."/>
            <person name="Maruyama F."/>
            <person name="Fujisawa T."/>
            <person name="Togashi T."/>
            <person name="Yamamoto N."/>
            <person name="Seo M."/>
            <person name="Sato S."/>
            <person name="Yamada T."/>
            <person name="Mori H."/>
            <person name="Tajima N."/>
            <person name="Moriyama T."/>
            <person name="Ikeuchi M."/>
            <person name="Watanabe M."/>
            <person name="Wada H."/>
            <person name="Kobayashi K."/>
            <person name="Saito M."/>
            <person name="Masuda T."/>
            <person name="Sasaki-Sekimoto Y."/>
            <person name="Mashiguchi K."/>
            <person name="Awai K."/>
            <person name="Shimojima M."/>
            <person name="Masuda S."/>
            <person name="Iwai M."/>
            <person name="Nobusawa T."/>
            <person name="Narise T."/>
            <person name="Kondo S."/>
            <person name="Saito H."/>
            <person name="Sato R."/>
            <person name="Murakawa M."/>
            <person name="Ihara Y."/>
            <person name="Oshima-Yamada Y."/>
            <person name="Ohtaka K."/>
            <person name="Satoh M."/>
            <person name="Sonobe K."/>
            <person name="Ishii M."/>
            <person name="Ohtani R."/>
            <person name="Kanamori-Sato M."/>
            <person name="Honoki R."/>
            <person name="Miyazaki D."/>
            <person name="Mochizuki H."/>
            <person name="Umetsu J."/>
            <person name="Higashi K."/>
            <person name="Shibata D."/>
            <person name="Kamiya Y."/>
            <person name="Sato N."/>
            <person name="Nakamura Y."/>
            <person name="Tabata S."/>
            <person name="Ida S."/>
            <person name="Kurokawa K."/>
            <person name="Ohta H."/>
        </authorList>
    </citation>
    <scope>NUCLEOTIDE SEQUENCE [LARGE SCALE GENOMIC DNA]</scope>
    <source>
        <strain evidence="4 5">NIES-2285</strain>
    </source>
</reference>
<evidence type="ECO:0000313" key="4">
    <source>
        <dbReference type="EMBL" id="GAQ86796.1"/>
    </source>
</evidence>
<evidence type="ECO:0000259" key="2">
    <source>
        <dbReference type="Pfam" id="PF02399"/>
    </source>
</evidence>
<dbReference type="GO" id="GO:0006260">
    <property type="term" value="P:DNA replication"/>
    <property type="evidence" value="ECO:0007669"/>
    <property type="project" value="InterPro"/>
</dbReference>
<dbReference type="Pfam" id="PF02399">
    <property type="entry name" value="Herpes_ori_bp"/>
    <property type="match status" value="1"/>
</dbReference>
<feature type="domain" description="Replication origin-binding protein" evidence="2">
    <location>
        <begin position="608"/>
        <end position="762"/>
    </location>
</feature>
<dbReference type="Pfam" id="PF23162">
    <property type="entry name" value="AEP_C962R"/>
    <property type="match status" value="1"/>
</dbReference>
<dbReference type="Proteomes" id="UP000054558">
    <property type="component" value="Unassembled WGS sequence"/>
</dbReference>
<keyword evidence="5" id="KW-1185">Reference proteome</keyword>
<dbReference type="EMBL" id="DF237261">
    <property type="protein sequence ID" value="GAQ86796.1"/>
    <property type="molecule type" value="Genomic_DNA"/>
</dbReference>
<protein>
    <submittedName>
        <fullName evidence="4">Uncharacterized protein</fullName>
    </submittedName>
</protein>
<feature type="region of interest" description="Disordered" evidence="1">
    <location>
        <begin position="108"/>
        <end position="160"/>
    </location>
</feature>
<feature type="domain" description="C962R-like N-terminal AEP" evidence="3">
    <location>
        <begin position="232"/>
        <end position="400"/>
    </location>
</feature>
<evidence type="ECO:0000313" key="5">
    <source>
        <dbReference type="Proteomes" id="UP000054558"/>
    </source>
</evidence>
<name>A0A1Y1IDM1_KLENI</name>
<dbReference type="AlphaFoldDB" id="A0A1Y1IDM1"/>
<dbReference type="GO" id="GO:0005524">
    <property type="term" value="F:ATP binding"/>
    <property type="evidence" value="ECO:0007669"/>
    <property type="project" value="InterPro"/>
</dbReference>
<accession>A0A1Y1IDM1</accession>